<comment type="caution">
    <text evidence="2">The sequence shown here is derived from an EMBL/GenBank/DDBJ whole genome shotgun (WGS) entry which is preliminary data.</text>
</comment>
<dbReference type="EMBL" id="BAABJR010000024">
    <property type="protein sequence ID" value="GAA5216143.1"/>
    <property type="molecule type" value="Genomic_DNA"/>
</dbReference>
<dbReference type="InterPro" id="IPR009081">
    <property type="entry name" value="PP-bd_ACP"/>
</dbReference>
<dbReference type="Gene3D" id="1.10.1200.10">
    <property type="entry name" value="ACP-like"/>
    <property type="match status" value="1"/>
</dbReference>
<feature type="domain" description="Carrier" evidence="1">
    <location>
        <begin position="12"/>
        <end position="92"/>
    </location>
</feature>
<dbReference type="PROSITE" id="PS50075">
    <property type="entry name" value="CARRIER"/>
    <property type="match status" value="1"/>
</dbReference>
<proteinExistence type="predicted"/>
<protein>
    <submittedName>
        <fullName evidence="2">Acyl carrier protein</fullName>
    </submittedName>
</protein>
<accession>A0ABP9TCH6</accession>
<organism evidence="2 3">
    <name type="scientific">Streptomyces thinghirensis</name>
    <dbReference type="NCBI Taxonomy" id="551547"/>
    <lineage>
        <taxon>Bacteria</taxon>
        <taxon>Bacillati</taxon>
        <taxon>Actinomycetota</taxon>
        <taxon>Actinomycetes</taxon>
        <taxon>Kitasatosporales</taxon>
        <taxon>Streptomycetaceae</taxon>
        <taxon>Streptomyces</taxon>
    </lineage>
</organism>
<keyword evidence="3" id="KW-1185">Reference proteome</keyword>
<dbReference type="Pfam" id="PF00550">
    <property type="entry name" value="PP-binding"/>
    <property type="match status" value="1"/>
</dbReference>
<evidence type="ECO:0000313" key="2">
    <source>
        <dbReference type="EMBL" id="GAA5216143.1"/>
    </source>
</evidence>
<dbReference type="Proteomes" id="UP001499878">
    <property type="component" value="Unassembled WGS sequence"/>
</dbReference>
<sequence length="101" mass="10881">MTTTPAAAPTDDELLTTLRAALTDILDPADLAQVDLDALGRDTPLLSLPLDSITLVAAMSRIETTFRVFVPEQKAFAFTHVGDLADFVRERVAAKAARADR</sequence>
<gene>
    <name evidence="2" type="ORF">GCM10023323_68020</name>
</gene>
<name>A0ABP9TCH6_9ACTN</name>
<dbReference type="SUPFAM" id="SSF47336">
    <property type="entry name" value="ACP-like"/>
    <property type="match status" value="1"/>
</dbReference>
<evidence type="ECO:0000313" key="3">
    <source>
        <dbReference type="Proteomes" id="UP001499878"/>
    </source>
</evidence>
<dbReference type="InterPro" id="IPR036736">
    <property type="entry name" value="ACP-like_sf"/>
</dbReference>
<evidence type="ECO:0000259" key="1">
    <source>
        <dbReference type="PROSITE" id="PS50075"/>
    </source>
</evidence>
<reference evidence="3" key="1">
    <citation type="journal article" date="2019" name="Int. J. Syst. Evol. Microbiol.">
        <title>The Global Catalogue of Microorganisms (GCM) 10K type strain sequencing project: providing services to taxonomists for standard genome sequencing and annotation.</title>
        <authorList>
            <consortium name="The Broad Institute Genomics Platform"/>
            <consortium name="The Broad Institute Genome Sequencing Center for Infectious Disease"/>
            <person name="Wu L."/>
            <person name="Ma J."/>
        </authorList>
    </citation>
    <scope>NUCLEOTIDE SEQUENCE [LARGE SCALE GENOMIC DNA]</scope>
    <source>
        <strain evidence="3">JCM 18306</strain>
    </source>
</reference>
<dbReference type="RefSeq" id="WP_345637159.1">
    <property type="nucleotide sequence ID" value="NZ_BAABJR010000024.1"/>
</dbReference>